<comment type="caution">
    <text evidence="1">The sequence shown here is derived from an EMBL/GenBank/DDBJ whole genome shotgun (WGS) entry which is preliminary data.</text>
</comment>
<name>A0A0F9QD41_9ZZZZ</name>
<accession>A0A0F9QD41</accession>
<sequence length="165" mass="18311">MNYGQVSQSIPAWQKISGISMKPKLAFAILKYTKKVSEAFDLAEKLRIALIHAITNTKLGEDVKIEPKTEEFNKYISGLQEILCEEVDLEPIDIDFEEVVNSVDDKDVSLSVSDLAKLEVFFVCNDVDPACPCPDDDCNEVDPACPCPDDDCPDPCPDDDCDCDE</sequence>
<protein>
    <submittedName>
        <fullName evidence="1">Uncharacterized protein</fullName>
    </submittedName>
</protein>
<proteinExistence type="predicted"/>
<gene>
    <name evidence="1" type="ORF">LCGC14_1110140</name>
</gene>
<organism evidence="1">
    <name type="scientific">marine sediment metagenome</name>
    <dbReference type="NCBI Taxonomy" id="412755"/>
    <lineage>
        <taxon>unclassified sequences</taxon>
        <taxon>metagenomes</taxon>
        <taxon>ecological metagenomes</taxon>
    </lineage>
</organism>
<evidence type="ECO:0000313" key="1">
    <source>
        <dbReference type="EMBL" id="KKN03193.1"/>
    </source>
</evidence>
<dbReference type="AlphaFoldDB" id="A0A0F9QD41"/>
<dbReference type="EMBL" id="LAZR01005059">
    <property type="protein sequence ID" value="KKN03193.1"/>
    <property type="molecule type" value="Genomic_DNA"/>
</dbReference>
<reference evidence="1" key="1">
    <citation type="journal article" date="2015" name="Nature">
        <title>Complex archaea that bridge the gap between prokaryotes and eukaryotes.</title>
        <authorList>
            <person name="Spang A."/>
            <person name="Saw J.H."/>
            <person name="Jorgensen S.L."/>
            <person name="Zaremba-Niedzwiedzka K."/>
            <person name="Martijn J."/>
            <person name="Lind A.E."/>
            <person name="van Eijk R."/>
            <person name="Schleper C."/>
            <person name="Guy L."/>
            <person name="Ettema T.J."/>
        </authorList>
    </citation>
    <scope>NUCLEOTIDE SEQUENCE</scope>
</reference>